<dbReference type="Proteomes" id="UP000822688">
    <property type="component" value="Chromosome 11"/>
</dbReference>
<feature type="region of interest" description="Disordered" evidence="1">
    <location>
        <begin position="1"/>
        <end position="144"/>
    </location>
</feature>
<comment type="caution">
    <text evidence="2">The sequence shown here is derived from an EMBL/GenBank/DDBJ whole genome shotgun (WGS) entry which is preliminary data.</text>
</comment>
<proteinExistence type="predicted"/>
<feature type="compositionally biased region" description="Polar residues" evidence="1">
    <location>
        <begin position="133"/>
        <end position="143"/>
    </location>
</feature>
<keyword evidence="3" id="KW-1185">Reference proteome</keyword>
<sequence>MKPQAMMTMSHMISDGGCGGHRDGAVGEESAEEESRGDGEVRMHSPSPDGGDGGKAGERTDEREGEGDGGGVAEEGKMVTKEGDGGGAEEEGKMVTKEGNGGDAEEEGRMAMPPVGTESTLASDTRRRRRNCSSKTVDTSCSPLTPKCLPILTHLLSPSAPPQQFLTAT</sequence>
<accession>A0A8T0GBP1</accession>
<gene>
    <name evidence="2" type="ORF">KC19_11G062200</name>
</gene>
<dbReference type="EMBL" id="CM026432">
    <property type="protein sequence ID" value="KAG0556553.1"/>
    <property type="molecule type" value="Genomic_DNA"/>
</dbReference>
<organism evidence="2 3">
    <name type="scientific">Ceratodon purpureus</name>
    <name type="common">Fire moss</name>
    <name type="synonym">Dicranum purpureum</name>
    <dbReference type="NCBI Taxonomy" id="3225"/>
    <lineage>
        <taxon>Eukaryota</taxon>
        <taxon>Viridiplantae</taxon>
        <taxon>Streptophyta</taxon>
        <taxon>Embryophyta</taxon>
        <taxon>Bryophyta</taxon>
        <taxon>Bryophytina</taxon>
        <taxon>Bryopsida</taxon>
        <taxon>Dicranidae</taxon>
        <taxon>Pseudoditrichales</taxon>
        <taxon>Ditrichaceae</taxon>
        <taxon>Ceratodon</taxon>
    </lineage>
</organism>
<reference evidence="2 3" key="1">
    <citation type="submission" date="2020-06" db="EMBL/GenBank/DDBJ databases">
        <title>WGS assembly of Ceratodon purpureus strain R40.</title>
        <authorList>
            <person name="Carey S.B."/>
            <person name="Jenkins J."/>
            <person name="Shu S."/>
            <person name="Lovell J.T."/>
            <person name="Sreedasyam A."/>
            <person name="Maumus F."/>
            <person name="Tiley G.P."/>
            <person name="Fernandez-Pozo N."/>
            <person name="Barry K."/>
            <person name="Chen C."/>
            <person name="Wang M."/>
            <person name="Lipzen A."/>
            <person name="Daum C."/>
            <person name="Saski C.A."/>
            <person name="Payton A.C."/>
            <person name="Mcbreen J.C."/>
            <person name="Conrad R.E."/>
            <person name="Kollar L.M."/>
            <person name="Olsson S."/>
            <person name="Huttunen S."/>
            <person name="Landis J.B."/>
            <person name="Wickett N.J."/>
            <person name="Johnson M.G."/>
            <person name="Rensing S.A."/>
            <person name="Grimwood J."/>
            <person name="Schmutz J."/>
            <person name="Mcdaniel S.F."/>
        </authorList>
    </citation>
    <scope>NUCLEOTIDE SEQUENCE [LARGE SCALE GENOMIC DNA]</scope>
    <source>
        <strain evidence="2 3">R40</strain>
    </source>
</reference>
<evidence type="ECO:0000313" key="3">
    <source>
        <dbReference type="Proteomes" id="UP000822688"/>
    </source>
</evidence>
<evidence type="ECO:0000256" key="1">
    <source>
        <dbReference type="SAM" id="MobiDB-lite"/>
    </source>
</evidence>
<feature type="compositionally biased region" description="Basic and acidic residues" evidence="1">
    <location>
        <begin position="74"/>
        <end position="96"/>
    </location>
</feature>
<evidence type="ECO:0000313" key="2">
    <source>
        <dbReference type="EMBL" id="KAG0556553.1"/>
    </source>
</evidence>
<feature type="compositionally biased region" description="Basic and acidic residues" evidence="1">
    <location>
        <begin position="33"/>
        <end position="43"/>
    </location>
</feature>
<protein>
    <submittedName>
        <fullName evidence="2">Uncharacterized protein</fullName>
    </submittedName>
</protein>
<name>A0A8T0GBP1_CERPU</name>
<dbReference type="AlphaFoldDB" id="A0A8T0GBP1"/>